<dbReference type="Gene3D" id="3.40.50.300">
    <property type="entry name" value="P-loop containing nucleotide triphosphate hydrolases"/>
    <property type="match status" value="1"/>
</dbReference>
<dbReference type="GO" id="GO:0009102">
    <property type="term" value="P:biotin biosynthetic process"/>
    <property type="evidence" value="ECO:0007669"/>
    <property type="project" value="InterPro"/>
</dbReference>
<dbReference type="GO" id="GO:0000287">
    <property type="term" value="F:magnesium ion binding"/>
    <property type="evidence" value="ECO:0007669"/>
    <property type="project" value="InterPro"/>
</dbReference>
<dbReference type="GO" id="GO:0005524">
    <property type="term" value="F:ATP binding"/>
    <property type="evidence" value="ECO:0007669"/>
    <property type="project" value="InterPro"/>
</dbReference>
<dbReference type="PANTHER" id="PTHR43210">
    <property type="entry name" value="DETHIOBIOTIN SYNTHETASE"/>
    <property type="match status" value="1"/>
</dbReference>
<evidence type="ECO:0000313" key="1">
    <source>
        <dbReference type="EMBL" id="NUU84198.1"/>
    </source>
</evidence>
<organism evidence="1">
    <name type="scientific">Populus davidiana</name>
    <dbReference type="NCBI Taxonomy" id="266767"/>
    <lineage>
        <taxon>Eukaryota</taxon>
        <taxon>Viridiplantae</taxon>
        <taxon>Streptophyta</taxon>
        <taxon>Embryophyta</taxon>
        <taxon>Tracheophyta</taxon>
        <taxon>Spermatophyta</taxon>
        <taxon>Magnoliopsida</taxon>
        <taxon>eudicotyledons</taxon>
        <taxon>Gunneridae</taxon>
        <taxon>Pentapetalae</taxon>
        <taxon>rosids</taxon>
        <taxon>fabids</taxon>
        <taxon>Malpighiales</taxon>
        <taxon>Salicaceae</taxon>
        <taxon>Saliceae</taxon>
        <taxon>Populus</taxon>
    </lineage>
</organism>
<name>A0A6M2EJ44_9ROSI</name>
<sequence>MEGGCFAALGAAEKENGVVEASLVLDTLEKSLGKVEDRKEGMDVFCVVETAGGVAISGPPGTLQCDLYQYVVEDRKEGMDVFCVVETVVGLQFRVRLGPCNATCTSIFAYLVFLWEMGG</sequence>
<dbReference type="AlphaFoldDB" id="A0A6M2EJ44"/>
<proteinExistence type="predicted"/>
<accession>A0A6M2EJ44</accession>
<protein>
    <submittedName>
        <fullName evidence="1">Uncharacterized protein</fullName>
    </submittedName>
</protein>
<dbReference type="EMBL" id="GILB01003865">
    <property type="protein sequence ID" value="NUU84198.1"/>
    <property type="molecule type" value="Transcribed_RNA"/>
</dbReference>
<dbReference type="GO" id="GO:0005829">
    <property type="term" value="C:cytosol"/>
    <property type="evidence" value="ECO:0007669"/>
    <property type="project" value="TreeGrafter"/>
</dbReference>
<reference evidence="1" key="1">
    <citation type="submission" date="2020-03" db="EMBL/GenBank/DDBJ databases">
        <authorList>
            <person name="Zhang R."/>
        </authorList>
    </citation>
    <scope>NUCLEOTIDE SEQUENCE</scope>
</reference>
<dbReference type="PANTHER" id="PTHR43210:SF5">
    <property type="entry name" value="DETHIOBIOTIN SYNTHETASE"/>
    <property type="match status" value="1"/>
</dbReference>
<dbReference type="InterPro" id="IPR004472">
    <property type="entry name" value="DTB_synth_BioD"/>
</dbReference>
<dbReference type="GO" id="GO:0004141">
    <property type="term" value="F:dethiobiotin synthase activity"/>
    <property type="evidence" value="ECO:0007669"/>
    <property type="project" value="InterPro"/>
</dbReference>
<dbReference type="InterPro" id="IPR027417">
    <property type="entry name" value="P-loop_NTPase"/>
</dbReference>